<dbReference type="Gene3D" id="1.10.260.40">
    <property type="entry name" value="lambda repressor-like DNA-binding domains"/>
    <property type="match status" value="1"/>
</dbReference>
<keyword evidence="3" id="KW-1185">Reference proteome</keyword>
<accession>A0A1Q9LCB0</accession>
<dbReference type="InterPro" id="IPR010982">
    <property type="entry name" value="Lambda_DNA-bd_dom_sf"/>
</dbReference>
<feature type="domain" description="HTH cro/C1-type" evidence="1">
    <location>
        <begin position="21"/>
        <end position="77"/>
    </location>
</feature>
<dbReference type="Pfam" id="PF13560">
    <property type="entry name" value="HTH_31"/>
    <property type="match status" value="1"/>
</dbReference>
<proteinExistence type="predicted"/>
<evidence type="ECO:0000259" key="1">
    <source>
        <dbReference type="PROSITE" id="PS50943"/>
    </source>
</evidence>
<dbReference type="GO" id="GO:0003677">
    <property type="term" value="F:DNA binding"/>
    <property type="evidence" value="ECO:0007669"/>
    <property type="project" value="InterPro"/>
</dbReference>
<evidence type="ECO:0000313" key="3">
    <source>
        <dbReference type="Proteomes" id="UP000186040"/>
    </source>
</evidence>
<dbReference type="CDD" id="cd00093">
    <property type="entry name" value="HTH_XRE"/>
    <property type="match status" value="1"/>
</dbReference>
<dbReference type="OrthoDB" id="3689729at2"/>
<dbReference type="SUPFAM" id="SSF47413">
    <property type="entry name" value="lambda repressor-like DNA-binding domains"/>
    <property type="match status" value="1"/>
</dbReference>
<dbReference type="EMBL" id="MKQR01000029">
    <property type="protein sequence ID" value="OLR89667.1"/>
    <property type="molecule type" value="Genomic_DNA"/>
</dbReference>
<dbReference type="RefSeq" id="WP_075978581.1">
    <property type="nucleotide sequence ID" value="NZ_MKQR01000029.1"/>
</dbReference>
<protein>
    <recommendedName>
        <fullName evidence="1">HTH cro/C1-type domain-containing protein</fullName>
    </recommendedName>
</protein>
<dbReference type="SMART" id="SM00530">
    <property type="entry name" value="HTH_XRE"/>
    <property type="match status" value="1"/>
</dbReference>
<dbReference type="InterPro" id="IPR001387">
    <property type="entry name" value="Cro/C1-type_HTH"/>
</dbReference>
<evidence type="ECO:0000313" key="2">
    <source>
        <dbReference type="EMBL" id="OLR89667.1"/>
    </source>
</evidence>
<gene>
    <name evidence="2" type="ORF">BJP25_04735</name>
</gene>
<organism evidence="2 3">
    <name type="scientific">Actinokineospora bangkokensis</name>
    <dbReference type="NCBI Taxonomy" id="1193682"/>
    <lineage>
        <taxon>Bacteria</taxon>
        <taxon>Bacillati</taxon>
        <taxon>Actinomycetota</taxon>
        <taxon>Actinomycetes</taxon>
        <taxon>Pseudonocardiales</taxon>
        <taxon>Pseudonocardiaceae</taxon>
        <taxon>Actinokineospora</taxon>
    </lineage>
</organism>
<dbReference type="PROSITE" id="PS50943">
    <property type="entry name" value="HTH_CROC1"/>
    <property type="match status" value="1"/>
</dbReference>
<dbReference type="Proteomes" id="UP000186040">
    <property type="component" value="Unassembled WGS sequence"/>
</dbReference>
<reference evidence="2 3" key="1">
    <citation type="submission" date="2016-10" db="EMBL/GenBank/DDBJ databases">
        <title>The Draft Genome Sequence of Actinokineospora bangkokensis 44EHWT reveals the biosynthetic pathway of antifungal compounds Thailandins with unusual extender unit butylmalonyl-CoA.</title>
        <authorList>
            <person name="Greule A."/>
            <person name="Intra B."/>
            <person name="Flemming S."/>
            <person name="Rommel M.G."/>
            <person name="Panbangred W."/>
            <person name="Bechthold A."/>
        </authorList>
    </citation>
    <scope>NUCLEOTIDE SEQUENCE [LARGE SCALE GENOMIC DNA]</scope>
    <source>
        <strain evidence="2 3">44EHW</strain>
    </source>
</reference>
<dbReference type="AlphaFoldDB" id="A0A1Q9LCB0"/>
<name>A0A1Q9LCB0_9PSEU</name>
<sequence>MLNGAETPSGEQVTRAVGAELRRTRSRVDCSRAQLADRLGYELHPQTIGAYESGARQVTVTRFVEMCRALGVAAPEVLGSALQRAAIDLELLVLRVDLGSVLADPSAELDALRRWARNRLDQTGGTRVVRLEQAAVREIAAFCGRSPGAMHRILADFTPESPGQHP</sequence>
<comment type="caution">
    <text evidence="2">The sequence shown here is derived from an EMBL/GenBank/DDBJ whole genome shotgun (WGS) entry which is preliminary data.</text>
</comment>